<dbReference type="PANTHER" id="PTHR12834:SF12">
    <property type="entry name" value="SIGNAL RECOGNITION PARTICLE 9 KDA PROTEIN"/>
    <property type="match status" value="1"/>
</dbReference>
<evidence type="ECO:0000256" key="3">
    <source>
        <dbReference type="ARBA" id="ARBA00020414"/>
    </source>
</evidence>
<comment type="subcellular location">
    <subcellularLocation>
        <location evidence="1">Cytoplasm</location>
    </subcellularLocation>
</comment>
<comment type="similarity">
    <text evidence="2">Belongs to the SRP9 family.</text>
</comment>
<name>I0Z8A5_COCSC</name>
<evidence type="ECO:0000256" key="8">
    <source>
        <dbReference type="ARBA" id="ARBA00045462"/>
    </source>
</evidence>
<dbReference type="InterPro" id="IPR008832">
    <property type="entry name" value="SRP9"/>
</dbReference>
<evidence type="ECO:0000256" key="7">
    <source>
        <dbReference type="ARBA" id="ARBA00023274"/>
    </source>
</evidence>
<dbReference type="AlphaFoldDB" id="I0Z8A5"/>
<evidence type="ECO:0000256" key="1">
    <source>
        <dbReference type="ARBA" id="ARBA00004496"/>
    </source>
</evidence>
<dbReference type="SUPFAM" id="SSF54762">
    <property type="entry name" value="Signal recognition particle alu RNA binding heterodimer, SRP9/14"/>
    <property type="match status" value="1"/>
</dbReference>
<organism evidence="10 11">
    <name type="scientific">Coccomyxa subellipsoidea (strain C-169)</name>
    <name type="common">Green microalga</name>
    <dbReference type="NCBI Taxonomy" id="574566"/>
    <lineage>
        <taxon>Eukaryota</taxon>
        <taxon>Viridiplantae</taxon>
        <taxon>Chlorophyta</taxon>
        <taxon>core chlorophytes</taxon>
        <taxon>Trebouxiophyceae</taxon>
        <taxon>Trebouxiophyceae incertae sedis</taxon>
        <taxon>Coccomyxaceae</taxon>
        <taxon>Coccomyxa</taxon>
        <taxon>Coccomyxa subellipsoidea</taxon>
    </lineage>
</organism>
<dbReference type="OrthoDB" id="360923at2759"/>
<dbReference type="InterPro" id="IPR039914">
    <property type="entry name" value="SRP9-like"/>
</dbReference>
<dbReference type="eggNOG" id="KOG3465">
    <property type="taxonomic scope" value="Eukaryota"/>
</dbReference>
<dbReference type="RefSeq" id="XP_005651418.1">
    <property type="nucleotide sequence ID" value="XM_005651361.1"/>
</dbReference>
<evidence type="ECO:0000256" key="6">
    <source>
        <dbReference type="ARBA" id="ARBA00023135"/>
    </source>
</evidence>
<evidence type="ECO:0000256" key="2">
    <source>
        <dbReference type="ARBA" id="ARBA00009193"/>
    </source>
</evidence>
<sequence length="77" mass="9199">MFIEDWHSFYEQAQQLYRTDPLRTRYVLKYSHSSGKVVLKVTDDRVCLQYQTDQLADVKKVEKLNNFYFASMARGDI</sequence>
<reference evidence="10 11" key="1">
    <citation type="journal article" date="2012" name="Genome Biol.">
        <title>The genome of the polar eukaryotic microalga coccomyxa subellipsoidea reveals traits of cold adaptation.</title>
        <authorList>
            <person name="Blanc G."/>
            <person name="Agarkova I."/>
            <person name="Grimwood J."/>
            <person name="Kuo A."/>
            <person name="Brueggeman A."/>
            <person name="Dunigan D."/>
            <person name="Gurnon J."/>
            <person name="Ladunga I."/>
            <person name="Lindquist E."/>
            <person name="Lucas S."/>
            <person name="Pangilinan J."/>
            <person name="Proschold T."/>
            <person name="Salamov A."/>
            <person name="Schmutz J."/>
            <person name="Weeks D."/>
            <person name="Yamada T."/>
            <person name="Claverie J.M."/>
            <person name="Grigoriev I."/>
            <person name="Van Etten J."/>
            <person name="Lomsadze A."/>
            <person name="Borodovsky M."/>
        </authorList>
    </citation>
    <scope>NUCLEOTIDE SEQUENCE [LARGE SCALE GENOMIC DNA]</scope>
    <source>
        <strain evidence="10 11">C-169</strain>
    </source>
</reference>
<dbReference type="InterPro" id="IPR009018">
    <property type="entry name" value="Signal_recog_particle_SRP9/14"/>
</dbReference>
<evidence type="ECO:0000313" key="10">
    <source>
        <dbReference type="EMBL" id="EIE26874.1"/>
    </source>
</evidence>
<gene>
    <name evidence="10" type="ORF">COCSUDRAFT_9523</name>
</gene>
<dbReference type="FunFam" id="3.30.720.10:FF:000001">
    <property type="entry name" value="Signal recognition particle 9 kDa protein"/>
    <property type="match status" value="1"/>
</dbReference>
<dbReference type="KEGG" id="csl:COCSUDRAFT_9523"/>
<dbReference type="InterPro" id="IPR039432">
    <property type="entry name" value="SRP9_dom"/>
</dbReference>
<dbReference type="GO" id="GO:0006614">
    <property type="term" value="P:SRP-dependent cotranslational protein targeting to membrane"/>
    <property type="evidence" value="ECO:0007669"/>
    <property type="project" value="InterPro"/>
</dbReference>
<dbReference type="GO" id="GO:0008312">
    <property type="term" value="F:7S RNA binding"/>
    <property type="evidence" value="ECO:0007669"/>
    <property type="project" value="InterPro"/>
</dbReference>
<keyword evidence="6" id="KW-0733">Signal recognition particle</keyword>
<dbReference type="Pfam" id="PF05486">
    <property type="entry name" value="SRP9-21"/>
    <property type="match status" value="1"/>
</dbReference>
<dbReference type="GO" id="GO:0005786">
    <property type="term" value="C:signal recognition particle, endoplasmic reticulum targeting"/>
    <property type="evidence" value="ECO:0007669"/>
    <property type="project" value="UniProtKB-KW"/>
</dbReference>
<dbReference type="GO" id="GO:0005829">
    <property type="term" value="C:cytosol"/>
    <property type="evidence" value="ECO:0007669"/>
    <property type="project" value="UniProtKB-ARBA"/>
</dbReference>
<keyword evidence="4" id="KW-0963">Cytoplasm</keyword>
<keyword evidence="5" id="KW-0694">RNA-binding</keyword>
<feature type="non-terminal residue" evidence="10">
    <location>
        <position position="77"/>
    </location>
</feature>
<dbReference type="EMBL" id="AGSI01000002">
    <property type="protein sequence ID" value="EIE26874.1"/>
    <property type="molecule type" value="Genomic_DNA"/>
</dbReference>
<dbReference type="GO" id="GO:0045900">
    <property type="term" value="P:negative regulation of translational elongation"/>
    <property type="evidence" value="ECO:0007669"/>
    <property type="project" value="InterPro"/>
</dbReference>
<proteinExistence type="inferred from homology"/>
<dbReference type="STRING" id="574566.I0Z8A5"/>
<keyword evidence="11" id="KW-1185">Reference proteome</keyword>
<evidence type="ECO:0000256" key="4">
    <source>
        <dbReference type="ARBA" id="ARBA00022490"/>
    </source>
</evidence>
<dbReference type="GeneID" id="17044883"/>
<feature type="domain" description="SRP9" evidence="9">
    <location>
        <begin position="4"/>
        <end position="66"/>
    </location>
</feature>
<dbReference type="PANTHER" id="PTHR12834">
    <property type="entry name" value="SIGNAL RECOGNITION PARTICLE 9 KDA PROTEIN"/>
    <property type="match status" value="1"/>
</dbReference>
<dbReference type="Proteomes" id="UP000007264">
    <property type="component" value="Unassembled WGS sequence"/>
</dbReference>
<comment type="caution">
    <text evidence="10">The sequence shown here is derived from an EMBL/GenBank/DDBJ whole genome shotgun (WGS) entry which is preliminary data.</text>
</comment>
<keyword evidence="7" id="KW-0687">Ribonucleoprotein</keyword>
<evidence type="ECO:0000313" key="11">
    <source>
        <dbReference type="Proteomes" id="UP000007264"/>
    </source>
</evidence>
<dbReference type="Gene3D" id="3.30.720.10">
    <property type="entry name" value="Signal recognition particle alu RNA binding heterodimer, srp9/1"/>
    <property type="match status" value="1"/>
</dbReference>
<comment type="function">
    <text evidence="8">Component of the signal recognition particle (SRP) complex, a ribonucleoprotein complex that mediates the cotranslational targeting of secretory and membrane proteins to the endoplasmic reticulum (ER). SRP9 together with SRP14 and the Alu portion of the SRP RNA, constitutes the elongation arrest domain of SRP. The complex of SRP9 and SRP14 is required for SRP RNA binding.</text>
</comment>
<evidence type="ECO:0000256" key="5">
    <source>
        <dbReference type="ARBA" id="ARBA00022884"/>
    </source>
</evidence>
<dbReference type="PIRSF" id="PIRSF017029">
    <property type="entry name" value="Signal_recog_particle_SRP9"/>
    <property type="match status" value="1"/>
</dbReference>
<evidence type="ECO:0000259" key="9">
    <source>
        <dbReference type="Pfam" id="PF05486"/>
    </source>
</evidence>
<protein>
    <recommendedName>
        <fullName evidence="3">Signal recognition particle 9 kDa protein</fullName>
    </recommendedName>
</protein>
<accession>I0Z8A5</accession>